<evidence type="ECO:0000313" key="3">
    <source>
        <dbReference type="EnsemblMetazoa" id="ASIC013121-PA"/>
    </source>
</evidence>
<feature type="region of interest" description="Disordered" evidence="1">
    <location>
        <begin position="1"/>
        <end position="43"/>
    </location>
</feature>
<organism evidence="2">
    <name type="scientific">Anopheles sinensis</name>
    <name type="common">Mosquito</name>
    <dbReference type="NCBI Taxonomy" id="74873"/>
    <lineage>
        <taxon>Eukaryota</taxon>
        <taxon>Metazoa</taxon>
        <taxon>Ecdysozoa</taxon>
        <taxon>Arthropoda</taxon>
        <taxon>Hexapoda</taxon>
        <taxon>Insecta</taxon>
        <taxon>Pterygota</taxon>
        <taxon>Neoptera</taxon>
        <taxon>Endopterygota</taxon>
        <taxon>Diptera</taxon>
        <taxon>Nematocera</taxon>
        <taxon>Culicoidea</taxon>
        <taxon>Culicidae</taxon>
        <taxon>Anophelinae</taxon>
        <taxon>Anopheles</taxon>
    </lineage>
</organism>
<evidence type="ECO:0000256" key="1">
    <source>
        <dbReference type="SAM" id="MobiDB-lite"/>
    </source>
</evidence>
<dbReference type="Proteomes" id="UP000030765">
    <property type="component" value="Unassembled WGS sequence"/>
</dbReference>
<proteinExistence type="predicted"/>
<dbReference type="VEuPathDB" id="VectorBase:ASIC013121"/>
<reference evidence="2 4" key="1">
    <citation type="journal article" date="2014" name="BMC Genomics">
        <title>Genome sequence of Anopheles sinensis provides insight into genetics basis of mosquito competence for malaria parasites.</title>
        <authorList>
            <person name="Zhou D."/>
            <person name="Zhang D."/>
            <person name="Ding G."/>
            <person name="Shi L."/>
            <person name="Hou Q."/>
            <person name="Ye Y."/>
            <person name="Xu Y."/>
            <person name="Zhou H."/>
            <person name="Xiong C."/>
            <person name="Li S."/>
            <person name="Yu J."/>
            <person name="Hong S."/>
            <person name="Yu X."/>
            <person name="Zou P."/>
            <person name="Chen C."/>
            <person name="Chang X."/>
            <person name="Wang W."/>
            <person name="Lv Y."/>
            <person name="Sun Y."/>
            <person name="Ma L."/>
            <person name="Shen B."/>
            <person name="Zhu C."/>
        </authorList>
    </citation>
    <scope>NUCLEOTIDE SEQUENCE [LARGE SCALE GENOMIC DNA]</scope>
</reference>
<dbReference type="AlphaFoldDB" id="A0A084W4M0"/>
<dbReference type="EnsemblMetazoa" id="ASIC013121-RA">
    <property type="protein sequence ID" value="ASIC013121-PA"/>
    <property type="gene ID" value="ASIC013121"/>
</dbReference>
<feature type="region of interest" description="Disordered" evidence="1">
    <location>
        <begin position="63"/>
        <end position="122"/>
    </location>
</feature>
<name>A0A084W4M0_ANOSI</name>
<gene>
    <name evidence="2" type="ORF">ZHAS_00013121</name>
</gene>
<feature type="compositionally biased region" description="Acidic residues" evidence="1">
    <location>
        <begin position="77"/>
        <end position="89"/>
    </location>
</feature>
<reference evidence="3" key="2">
    <citation type="submission" date="2020-05" db="UniProtKB">
        <authorList>
            <consortium name="EnsemblMetazoa"/>
        </authorList>
    </citation>
    <scope>IDENTIFICATION</scope>
</reference>
<protein>
    <submittedName>
        <fullName evidence="2 3">Uncharacterized protein</fullName>
    </submittedName>
</protein>
<evidence type="ECO:0000313" key="4">
    <source>
        <dbReference type="Proteomes" id="UP000030765"/>
    </source>
</evidence>
<dbReference type="EMBL" id="ATLV01020346">
    <property type="status" value="NOT_ANNOTATED_CDS"/>
    <property type="molecule type" value="Genomic_DNA"/>
</dbReference>
<dbReference type="EMBL" id="KE525299">
    <property type="protein sequence ID" value="KFB45164.1"/>
    <property type="molecule type" value="Genomic_DNA"/>
</dbReference>
<keyword evidence="4" id="KW-1185">Reference proteome</keyword>
<evidence type="ECO:0000313" key="2">
    <source>
        <dbReference type="EMBL" id="KFB45164.1"/>
    </source>
</evidence>
<sequence length="122" mass="13326">MMGDDDEINHTKKLQHPVEPDPCPLSPIGEHRATAVRGRRGGGRGVVIRVVLSSISSRSDYASRVWAAPKSKLQSEQDNDADDDDDDDNISASLPLPLRDGTSHRRPTVANHLPQKSARAQI</sequence>
<accession>A0A084W4M0</accession>